<dbReference type="Proteomes" id="UP000280819">
    <property type="component" value="Unassembled WGS sequence"/>
</dbReference>
<feature type="domain" description="AB hydrolase-1" evidence="6">
    <location>
        <begin position="114"/>
        <end position="267"/>
    </location>
</feature>
<accession>A0A3P1TCT9</accession>
<feature type="region of interest" description="Disordered" evidence="4">
    <location>
        <begin position="34"/>
        <end position="61"/>
    </location>
</feature>
<gene>
    <name evidence="8" type="ORF">EII34_04145</name>
</gene>
<evidence type="ECO:0000256" key="2">
    <source>
        <dbReference type="ARBA" id="ARBA00022729"/>
    </source>
</evidence>
<dbReference type="InterPro" id="IPR029058">
    <property type="entry name" value="AB_hydrolase_fold"/>
</dbReference>
<dbReference type="GO" id="GO:0016787">
    <property type="term" value="F:hydrolase activity"/>
    <property type="evidence" value="ECO:0007669"/>
    <property type="project" value="UniProtKB-KW"/>
</dbReference>
<dbReference type="EMBL" id="RQZG01000003">
    <property type="protein sequence ID" value="RRD06313.1"/>
    <property type="molecule type" value="Genomic_DNA"/>
</dbReference>
<evidence type="ECO:0000313" key="9">
    <source>
        <dbReference type="Proteomes" id="UP000280819"/>
    </source>
</evidence>
<dbReference type="InterPro" id="IPR000073">
    <property type="entry name" value="AB_hydrolase_1"/>
</dbReference>
<dbReference type="Gene3D" id="3.40.50.1820">
    <property type="entry name" value="alpha/beta hydrolase"/>
    <property type="match status" value="1"/>
</dbReference>
<dbReference type="PANTHER" id="PTHR43248:SF29">
    <property type="entry name" value="TRIPEPTIDYL AMINOPEPTIDASE"/>
    <property type="match status" value="1"/>
</dbReference>
<proteinExistence type="inferred from homology"/>
<comment type="caution">
    <text evidence="8">The sequence shown here is derived from an EMBL/GenBank/DDBJ whole genome shotgun (WGS) entry which is preliminary data.</text>
</comment>
<evidence type="ECO:0000256" key="5">
    <source>
        <dbReference type="SAM" id="SignalP"/>
    </source>
</evidence>
<organism evidence="8 9">
    <name type="scientific">Arachnia propionica</name>
    <dbReference type="NCBI Taxonomy" id="1750"/>
    <lineage>
        <taxon>Bacteria</taxon>
        <taxon>Bacillati</taxon>
        <taxon>Actinomycetota</taxon>
        <taxon>Actinomycetes</taxon>
        <taxon>Propionibacteriales</taxon>
        <taxon>Propionibacteriaceae</taxon>
        <taxon>Arachnia</taxon>
    </lineage>
</organism>
<evidence type="ECO:0000313" key="8">
    <source>
        <dbReference type="EMBL" id="RRD06313.1"/>
    </source>
</evidence>
<dbReference type="Pfam" id="PF08386">
    <property type="entry name" value="Abhydrolase_4"/>
    <property type="match status" value="1"/>
</dbReference>
<comment type="similarity">
    <text evidence="1">Belongs to the peptidase S33 family.</text>
</comment>
<dbReference type="OrthoDB" id="3930934at2"/>
<dbReference type="InterPro" id="IPR051601">
    <property type="entry name" value="Serine_prot/Carboxylest_S33"/>
</dbReference>
<evidence type="ECO:0000256" key="4">
    <source>
        <dbReference type="SAM" id="MobiDB-lite"/>
    </source>
</evidence>
<feature type="signal peptide" evidence="5">
    <location>
        <begin position="1"/>
        <end position="38"/>
    </location>
</feature>
<keyword evidence="2 5" id="KW-0732">Signal</keyword>
<keyword evidence="3 8" id="KW-0378">Hydrolase</keyword>
<sequence>MSTHTPRRSTSRRMWAGGVVAACLVGLGIASPAPHAVADDPPPHETTSPQEAARVDNLPTPTLDWQPCKQSQYREKLCAEVSLPLDYDEPDGARITVSVLKVPARNPEQRIGSLFVNPGGPGGSGMDFAANSGATLSPEVLDRFDIIGMDPRGIGASSPLECFEDPDAAIEALKPAWEMIFPVTKEETAVFQKSVRTIGQACGSHGKEMASAMSTSQVARDMEMLRRAVGDEKLSYFGFSYGSYLGQVYANMYPDRVRALVIDGVINPTEWLGSFNTSTIPFGVRIGSAEGADHAIKALMERCAKVQDCPVADPEAALDRVLTRLQEQPITFSDPDGSEQVITYQRFTGVMLGLLYAPETVELVVEYVGVVDQLNPTTPMPEAERAVLGQSFLRLEEKAQEAVEDNTGSPNDPRIREAGLMKLRNDSRMLSVICSEGSHPSERVMRRYSEVEKQRSPYFGQSWFWNQAACASPAWKARDEDSYRGPFNKRTSAPVMVVGNVFDPATNVHNASEVARMLPNSRLIIANSWGHVAYRRSTCATEKVDSYLIEPKDDRNFKCDDGWQPFNE</sequence>
<dbReference type="SUPFAM" id="SSF53474">
    <property type="entry name" value="alpha/beta-Hydrolases"/>
    <property type="match status" value="1"/>
</dbReference>
<evidence type="ECO:0000256" key="1">
    <source>
        <dbReference type="ARBA" id="ARBA00010088"/>
    </source>
</evidence>
<dbReference type="AlphaFoldDB" id="A0A3P1TCT9"/>
<dbReference type="PANTHER" id="PTHR43248">
    <property type="entry name" value="2-SUCCINYL-6-HYDROXY-2,4-CYCLOHEXADIENE-1-CARBOXYLATE SYNTHASE"/>
    <property type="match status" value="1"/>
</dbReference>
<dbReference type="Pfam" id="PF00561">
    <property type="entry name" value="Abhydrolase_1"/>
    <property type="match status" value="1"/>
</dbReference>
<dbReference type="RefSeq" id="WP_124843211.1">
    <property type="nucleotide sequence ID" value="NZ_RQZG01000003.1"/>
</dbReference>
<protein>
    <submittedName>
        <fullName evidence="8">Alpha/beta hydrolase</fullName>
    </submittedName>
</protein>
<evidence type="ECO:0000259" key="7">
    <source>
        <dbReference type="Pfam" id="PF08386"/>
    </source>
</evidence>
<reference evidence="8 9" key="1">
    <citation type="submission" date="2018-11" db="EMBL/GenBank/DDBJ databases">
        <title>Genomes From Bacteria Associated with the Canine Oral Cavity: a Test Case for Automated Genome-Based Taxonomic Assignment.</title>
        <authorList>
            <person name="Coil D.A."/>
            <person name="Jospin G."/>
            <person name="Darling A.E."/>
            <person name="Wallis C."/>
            <person name="Davis I.J."/>
            <person name="Harris S."/>
            <person name="Eisen J.A."/>
            <person name="Holcombe L.J."/>
            <person name="O'Flynn C."/>
        </authorList>
    </citation>
    <scope>NUCLEOTIDE SEQUENCE [LARGE SCALE GENOMIC DNA]</scope>
    <source>
        <strain evidence="8 9">OH887_COT-365</strain>
    </source>
</reference>
<evidence type="ECO:0000256" key="3">
    <source>
        <dbReference type="ARBA" id="ARBA00022801"/>
    </source>
</evidence>
<feature type="domain" description="Peptidase S33 tripeptidyl aminopeptidase-like C-terminal" evidence="7">
    <location>
        <begin position="456"/>
        <end position="555"/>
    </location>
</feature>
<dbReference type="InterPro" id="IPR013595">
    <property type="entry name" value="Pept_S33_TAP-like_C"/>
</dbReference>
<name>A0A3P1TCT9_9ACTN</name>
<evidence type="ECO:0000259" key="6">
    <source>
        <dbReference type="Pfam" id="PF00561"/>
    </source>
</evidence>
<feature type="chain" id="PRO_5018309252" evidence="5">
    <location>
        <begin position="39"/>
        <end position="568"/>
    </location>
</feature>